<sequence>MPPSLGSEPPIHVHTPDDEPEEGLGDINQHTDGAEFYGRTGTFYFLSRLQSRAKGQKEQRPELATTSRHRSSFHQPRDTIRSDESVVNLLHSSDYPVSTAQNARVISQSQASQSPQQPLLPDTAGSASFSAPSPGGAVRGSAARTELERQCARLYFTNLHCIHPILDQQAFLNRCEKEVWAKDVVTAPPETLTPGATGARSRSRFLSLFNIVLAIGAITAEDTALVMWEGAAEFLDQAFRQDGKCDNESTYIPIKASQVFFETAKFHLEDTFESCSFETAQTLFLMSSPGPSTYLINCMVDLAEILMDISANAARLDEPETLLQRSSRAFVLDQRLSAWRSQLPNPFDLDRSSLDEAELITKQKIVLQLRYLNARILLHRTFLISASVESHKEQYAAHTTACVEAASATIRFVHATYLHRPYFRTWWYNCTYVLDATMVLLYVILSNINPLTAAGLIEDIEKKTRKAWRK</sequence>
<reference evidence="5 6" key="1">
    <citation type="submission" date="2024-01" db="EMBL/GenBank/DDBJ databases">
        <authorList>
            <person name="Allen C."/>
            <person name="Tagirdzhanova G."/>
        </authorList>
    </citation>
    <scope>NUCLEOTIDE SEQUENCE [LARGE SCALE GENOMIC DNA]</scope>
</reference>
<proteinExistence type="predicted"/>
<keyword evidence="2" id="KW-0804">Transcription</keyword>
<name>A0ABP0BNX4_9PEZI</name>
<protein>
    <submittedName>
        <fullName evidence="5">Uncharacterized protein</fullName>
    </submittedName>
</protein>
<feature type="region of interest" description="Disordered" evidence="4">
    <location>
        <begin position="1"/>
        <end position="32"/>
    </location>
</feature>
<dbReference type="PANTHER" id="PTHR47424:SF15">
    <property type="entry name" value="ZN(II)2CYS6 TRANSCRIPTION FACTOR (EUROFUNG)"/>
    <property type="match status" value="1"/>
</dbReference>
<keyword evidence="6" id="KW-1185">Reference proteome</keyword>
<comment type="caution">
    <text evidence="5">The sequence shown here is derived from an EMBL/GenBank/DDBJ whole genome shotgun (WGS) entry which is preliminary data.</text>
</comment>
<evidence type="ECO:0000256" key="1">
    <source>
        <dbReference type="ARBA" id="ARBA00023015"/>
    </source>
</evidence>
<dbReference type="EMBL" id="CAWUHC010000034">
    <property type="protein sequence ID" value="CAK7221313.1"/>
    <property type="molecule type" value="Genomic_DNA"/>
</dbReference>
<evidence type="ECO:0000256" key="2">
    <source>
        <dbReference type="ARBA" id="ARBA00023163"/>
    </source>
</evidence>
<keyword evidence="1" id="KW-0805">Transcription regulation</keyword>
<dbReference type="PANTHER" id="PTHR47424">
    <property type="entry name" value="REGULATORY PROTEIN GAL4"/>
    <property type="match status" value="1"/>
</dbReference>
<dbReference type="InterPro" id="IPR051127">
    <property type="entry name" value="Fungal_SecMet_Regulators"/>
</dbReference>
<keyword evidence="3" id="KW-0539">Nucleus</keyword>
<evidence type="ECO:0000256" key="3">
    <source>
        <dbReference type="ARBA" id="ARBA00023242"/>
    </source>
</evidence>
<feature type="compositionally biased region" description="Low complexity" evidence="4">
    <location>
        <begin position="107"/>
        <end position="136"/>
    </location>
</feature>
<evidence type="ECO:0000313" key="5">
    <source>
        <dbReference type="EMBL" id="CAK7221313.1"/>
    </source>
</evidence>
<gene>
    <name evidence="5" type="ORF">SBRCBS47491_004485</name>
</gene>
<evidence type="ECO:0000313" key="6">
    <source>
        <dbReference type="Proteomes" id="UP001642406"/>
    </source>
</evidence>
<accession>A0ABP0BNX4</accession>
<dbReference type="CDD" id="cd12148">
    <property type="entry name" value="fungal_TF_MHR"/>
    <property type="match status" value="1"/>
</dbReference>
<dbReference type="Proteomes" id="UP001642406">
    <property type="component" value="Unassembled WGS sequence"/>
</dbReference>
<feature type="region of interest" description="Disordered" evidence="4">
    <location>
        <begin position="102"/>
        <end position="141"/>
    </location>
</feature>
<evidence type="ECO:0000256" key="4">
    <source>
        <dbReference type="SAM" id="MobiDB-lite"/>
    </source>
</evidence>
<feature type="region of interest" description="Disordered" evidence="4">
    <location>
        <begin position="51"/>
        <end position="83"/>
    </location>
</feature>
<organism evidence="5 6">
    <name type="scientific">Sporothrix bragantina</name>
    <dbReference type="NCBI Taxonomy" id="671064"/>
    <lineage>
        <taxon>Eukaryota</taxon>
        <taxon>Fungi</taxon>
        <taxon>Dikarya</taxon>
        <taxon>Ascomycota</taxon>
        <taxon>Pezizomycotina</taxon>
        <taxon>Sordariomycetes</taxon>
        <taxon>Sordariomycetidae</taxon>
        <taxon>Ophiostomatales</taxon>
        <taxon>Ophiostomataceae</taxon>
        <taxon>Sporothrix</taxon>
    </lineage>
</organism>